<reference evidence="7" key="1">
    <citation type="submission" date="2021-01" db="EMBL/GenBank/DDBJ databases">
        <authorList>
            <person name="Corre E."/>
            <person name="Pelletier E."/>
            <person name="Niang G."/>
            <person name="Scheremetjew M."/>
            <person name="Finn R."/>
            <person name="Kale V."/>
            <person name="Holt S."/>
            <person name="Cochrane G."/>
            <person name="Meng A."/>
            <person name="Brown T."/>
            <person name="Cohen L."/>
        </authorList>
    </citation>
    <scope>NUCLEOTIDE SEQUENCE</scope>
    <source>
        <strain evidence="7">CCMP494</strain>
    </source>
</reference>
<protein>
    <recommendedName>
        <fullName evidence="6">tRNA/rRNA methyltransferase SpoU type domain-containing protein</fullName>
    </recommendedName>
</protein>
<evidence type="ECO:0000256" key="4">
    <source>
        <dbReference type="ARBA" id="ARBA00022691"/>
    </source>
</evidence>
<feature type="domain" description="tRNA/rRNA methyltransferase SpoU type" evidence="6">
    <location>
        <begin position="370"/>
        <end position="501"/>
    </location>
</feature>
<dbReference type="InterPro" id="IPR001537">
    <property type="entry name" value="SpoU_MeTrfase"/>
</dbReference>
<feature type="compositionally biased region" description="Basic and acidic residues" evidence="5">
    <location>
        <begin position="283"/>
        <end position="297"/>
    </location>
</feature>
<feature type="region of interest" description="Disordered" evidence="5">
    <location>
        <begin position="263"/>
        <end position="315"/>
    </location>
</feature>
<dbReference type="InterPro" id="IPR029028">
    <property type="entry name" value="Alpha/beta_knot_MTases"/>
</dbReference>
<dbReference type="AlphaFoldDB" id="A0A7S0PV62"/>
<evidence type="ECO:0000256" key="5">
    <source>
        <dbReference type="SAM" id="MobiDB-lite"/>
    </source>
</evidence>
<dbReference type="GO" id="GO:0005829">
    <property type="term" value="C:cytosol"/>
    <property type="evidence" value="ECO:0007669"/>
    <property type="project" value="TreeGrafter"/>
</dbReference>
<feature type="compositionally biased region" description="Basic and acidic residues" evidence="5">
    <location>
        <begin position="305"/>
        <end position="315"/>
    </location>
</feature>
<feature type="region of interest" description="Disordered" evidence="5">
    <location>
        <begin position="1"/>
        <end position="70"/>
    </location>
</feature>
<dbReference type="InterPro" id="IPR029026">
    <property type="entry name" value="tRNA_m1G_MTases_N"/>
</dbReference>
<dbReference type="GO" id="GO:0008173">
    <property type="term" value="F:RNA methyltransferase activity"/>
    <property type="evidence" value="ECO:0007669"/>
    <property type="project" value="InterPro"/>
</dbReference>
<organism evidence="7">
    <name type="scientific">Micromonas pusilla</name>
    <name type="common">Picoplanktonic green alga</name>
    <name type="synonym">Chromulina pusilla</name>
    <dbReference type="NCBI Taxonomy" id="38833"/>
    <lineage>
        <taxon>Eukaryota</taxon>
        <taxon>Viridiplantae</taxon>
        <taxon>Chlorophyta</taxon>
        <taxon>Mamiellophyceae</taxon>
        <taxon>Mamiellales</taxon>
        <taxon>Mamiellaceae</taxon>
        <taxon>Micromonas</taxon>
    </lineage>
</organism>
<dbReference type="InterPro" id="IPR004384">
    <property type="entry name" value="RNA_MeTrfase_TrmJ/LasT"/>
</dbReference>
<evidence type="ECO:0000256" key="3">
    <source>
        <dbReference type="ARBA" id="ARBA00022679"/>
    </source>
</evidence>
<dbReference type="EMBL" id="HBEV01013731">
    <property type="protein sequence ID" value="CAD8593291.1"/>
    <property type="molecule type" value="Transcribed_RNA"/>
</dbReference>
<sequence length="525" mass="56411">MTNAMAATTRAAVSMHRARDTPPPKASRVRSAAPVPRRVLHPTTGLPSARGDGGFRVRNTGRRAPRAGARDEVVPSVTVAPPDADEVDVLVRYVYPGVRFSQGKVVVLRAPKTEDDGADRGDHHDDAAADADDDDDGDGILGSASAAGSAPATVTGADVVAALRRDGVDVARWRPRVALRLGDRDPAAAAAASEDVDAASRGDEDAWRRRPVVPGFVGWRALGEDDVVTFDVGSVGLLVQLEDALVADTVPGSFLASREKSSKFGAPFSKKGGGGRRRRRRKDEKGGDEGRDEGRDEGGDEDEPPREGEDEPPRALRLRAADYRGRWDPNGDDDALIERTTVNAYAGKDSDGCTAWPAVDTGAGFFGIGIVKAKHEANVGTLWRSAWQLGAGFLFTVATRFRYEASDTTQAYKQLPLFKYDEWGDFAQNSPHGAVWVAVEMGGVPLQDFVHPPRAVYVLGSEDNGLNRPIVEACQCHVALPKWVGRSASYNVAMAGTLVMYDRMQKQLRDGHVVTREGRGGDEDR</sequence>
<dbReference type="PANTHER" id="PTHR42786:SF6">
    <property type="entry name" value="TRNA_RRNA METHYLTRANSFERASE SPOU TYPE DOMAIN-CONTAINING PROTEIN"/>
    <property type="match status" value="1"/>
</dbReference>
<gene>
    <name evidence="7" type="ORF">MSP1404_LOCUS10695</name>
</gene>
<evidence type="ECO:0000259" key="6">
    <source>
        <dbReference type="Pfam" id="PF00588"/>
    </source>
</evidence>
<proteinExistence type="inferred from homology"/>
<evidence type="ECO:0000256" key="2">
    <source>
        <dbReference type="ARBA" id="ARBA00022603"/>
    </source>
</evidence>
<dbReference type="GO" id="GO:0003723">
    <property type="term" value="F:RNA binding"/>
    <property type="evidence" value="ECO:0007669"/>
    <property type="project" value="InterPro"/>
</dbReference>
<dbReference type="CDD" id="cd18098">
    <property type="entry name" value="SpoU-like"/>
    <property type="match status" value="1"/>
</dbReference>
<dbReference type="Gene3D" id="3.40.1280.10">
    <property type="match status" value="1"/>
</dbReference>
<evidence type="ECO:0000256" key="1">
    <source>
        <dbReference type="ARBA" id="ARBA00007228"/>
    </source>
</evidence>
<accession>A0A7S0PV62</accession>
<feature type="compositionally biased region" description="Low complexity" evidence="5">
    <location>
        <begin position="1"/>
        <end position="15"/>
    </location>
</feature>
<feature type="compositionally biased region" description="Basic and acidic residues" evidence="5">
    <location>
        <begin position="112"/>
        <end position="127"/>
    </location>
</feature>
<dbReference type="PANTHER" id="PTHR42786">
    <property type="entry name" value="TRNA/RRNA METHYLTRANSFERASE"/>
    <property type="match status" value="1"/>
</dbReference>
<dbReference type="GO" id="GO:0002128">
    <property type="term" value="P:tRNA nucleoside ribose methylation"/>
    <property type="evidence" value="ECO:0007669"/>
    <property type="project" value="TreeGrafter"/>
</dbReference>
<keyword evidence="4" id="KW-0949">S-adenosyl-L-methionine</keyword>
<evidence type="ECO:0000313" key="7">
    <source>
        <dbReference type="EMBL" id="CAD8593291.1"/>
    </source>
</evidence>
<comment type="similarity">
    <text evidence="1">Belongs to the class IV-like SAM-binding methyltransferase superfamily. RNA methyltransferase TrmH family.</text>
</comment>
<dbReference type="Pfam" id="PF00588">
    <property type="entry name" value="SpoU_methylase"/>
    <property type="match status" value="1"/>
</dbReference>
<feature type="region of interest" description="Disordered" evidence="5">
    <location>
        <begin position="112"/>
        <end position="149"/>
    </location>
</feature>
<name>A0A7S0PV62_MICPS</name>
<keyword evidence="3" id="KW-0808">Transferase</keyword>
<dbReference type="SUPFAM" id="SSF75217">
    <property type="entry name" value="alpha/beta knot"/>
    <property type="match status" value="1"/>
</dbReference>
<feature type="compositionally biased region" description="Acidic residues" evidence="5">
    <location>
        <begin position="128"/>
        <end position="138"/>
    </location>
</feature>
<keyword evidence="2" id="KW-0489">Methyltransferase</keyword>
<feature type="compositionally biased region" description="Basic residues" evidence="5">
    <location>
        <begin position="273"/>
        <end position="282"/>
    </location>
</feature>